<evidence type="ECO:0000313" key="4">
    <source>
        <dbReference type="Proteomes" id="UP000031338"/>
    </source>
</evidence>
<dbReference type="AlphaFoldDB" id="A0A0B9AHE7"/>
<dbReference type="Proteomes" id="UP000031338">
    <property type="component" value="Unassembled WGS sequence"/>
</dbReference>
<evidence type="ECO:0000256" key="1">
    <source>
        <dbReference type="SAM" id="SignalP"/>
    </source>
</evidence>
<organism evidence="3 4">
    <name type="scientific">Novosphingobium subterraneum</name>
    <dbReference type="NCBI Taxonomy" id="48936"/>
    <lineage>
        <taxon>Bacteria</taxon>
        <taxon>Pseudomonadati</taxon>
        <taxon>Pseudomonadota</taxon>
        <taxon>Alphaproteobacteria</taxon>
        <taxon>Sphingomonadales</taxon>
        <taxon>Sphingomonadaceae</taxon>
        <taxon>Novosphingobium</taxon>
    </lineage>
</organism>
<dbReference type="PANTHER" id="PTHR12147:SF26">
    <property type="entry name" value="PEPTIDASE M28 DOMAIN-CONTAINING PROTEIN"/>
    <property type="match status" value="1"/>
</dbReference>
<dbReference type="InterPro" id="IPR046450">
    <property type="entry name" value="PA_dom_sf"/>
</dbReference>
<reference evidence="3 4" key="1">
    <citation type="submission" date="2014-10" db="EMBL/GenBank/DDBJ databases">
        <title>Draft genome sequence of Novosphingobium subterraneum DSM 12447.</title>
        <authorList>
            <person name="Gan H.M."/>
            <person name="Gan H.Y."/>
            <person name="Savka M.A."/>
        </authorList>
    </citation>
    <scope>NUCLEOTIDE SEQUENCE [LARGE SCALE GENOMIC DNA]</scope>
    <source>
        <strain evidence="3 4">DSM 12447</strain>
    </source>
</reference>
<dbReference type="Pfam" id="PF04389">
    <property type="entry name" value="Peptidase_M28"/>
    <property type="match status" value="1"/>
</dbReference>
<feature type="signal peptide" evidence="1">
    <location>
        <begin position="1"/>
        <end position="21"/>
    </location>
</feature>
<dbReference type="InterPro" id="IPR007484">
    <property type="entry name" value="Peptidase_M28"/>
</dbReference>
<keyword evidence="1" id="KW-0732">Signal</keyword>
<sequence>MNVKLLVSALLLSGAAVPALAEEPVFDAQAVRAHVTFLADDLLEGRDTGSRGYDIAASYVASQFIALGLKPAAADGSFFQKLTVREARLDGAPKLALTYGGKETVLSDTAQLLVRPSLTDAKVSFEAPLVFAGFGFDRPDLGFNDYKGLDVKGKIVVVLTGFPKGTPSELGAHLNSDKAMMAMKRGAIGVISVPTIEDTARRPWDKRVAISDGPAKGWVGADGRAFSRTPGIKGGATLNPDAAAPLFAASGKPLAKILAEANRTGGKPKGFAMKARASLSYAQTWKDVVSENVVAMLPGSDPRVADEFIAMTAHLDHIGVHGKGEDTLHNGAMDNASGVATMIEVARAVAKEKPRRSVMFAALTGEEGGLIGSDYLARNPVVKGEVTGLVNFDMPVLTYMFSDVVAFGAENSTMGKVVAEAATKAGIKLSPDPMPEEGLFTRSDHYRFVQQGVPAVFMMTGFEGPGEKAFRSFLKDHYHQPSDDLKLPFNWDAGALFAKVNYYTVMGLANGAERPKWYAGSFFGKEFAPRAAKAADPVK</sequence>
<dbReference type="PATRIC" id="fig|48936.3.peg.832"/>
<dbReference type="RefSeq" id="WP_039331708.1">
    <property type="nucleotide sequence ID" value="NZ_JRVC01000003.1"/>
</dbReference>
<name>A0A0B9AHE7_9SPHN</name>
<dbReference type="STRING" id="48936.NJ75_00823"/>
<dbReference type="InterPro" id="IPR045175">
    <property type="entry name" value="M28_fam"/>
</dbReference>
<gene>
    <name evidence="3" type="ORF">NJ75_00823</name>
</gene>
<dbReference type="Gene3D" id="3.40.630.10">
    <property type="entry name" value="Zn peptidases"/>
    <property type="match status" value="1"/>
</dbReference>
<dbReference type="Gene3D" id="3.50.30.30">
    <property type="match status" value="1"/>
</dbReference>
<feature type="chain" id="PRO_5002127829" evidence="1">
    <location>
        <begin position="22"/>
        <end position="539"/>
    </location>
</feature>
<dbReference type="EMBL" id="JRVC01000003">
    <property type="protein sequence ID" value="KHS48741.1"/>
    <property type="molecule type" value="Genomic_DNA"/>
</dbReference>
<comment type="caution">
    <text evidence="3">The sequence shown here is derived from an EMBL/GenBank/DDBJ whole genome shotgun (WGS) entry which is preliminary data.</text>
</comment>
<dbReference type="CDD" id="cd04820">
    <property type="entry name" value="PA_M28_1_1"/>
    <property type="match status" value="1"/>
</dbReference>
<protein>
    <submittedName>
        <fullName evidence="3">Peptidase M28</fullName>
    </submittedName>
</protein>
<evidence type="ECO:0000313" key="3">
    <source>
        <dbReference type="EMBL" id="KHS48741.1"/>
    </source>
</evidence>
<dbReference type="SUPFAM" id="SSF53187">
    <property type="entry name" value="Zn-dependent exopeptidases"/>
    <property type="match status" value="1"/>
</dbReference>
<dbReference type="GO" id="GO:0008235">
    <property type="term" value="F:metalloexopeptidase activity"/>
    <property type="evidence" value="ECO:0007669"/>
    <property type="project" value="InterPro"/>
</dbReference>
<proteinExistence type="predicted"/>
<feature type="domain" description="Peptidase M28" evidence="2">
    <location>
        <begin position="292"/>
        <end position="500"/>
    </location>
</feature>
<dbReference type="PANTHER" id="PTHR12147">
    <property type="entry name" value="METALLOPEPTIDASE M28 FAMILY MEMBER"/>
    <property type="match status" value="1"/>
</dbReference>
<keyword evidence="4" id="KW-1185">Reference proteome</keyword>
<evidence type="ECO:0000259" key="2">
    <source>
        <dbReference type="Pfam" id="PF04389"/>
    </source>
</evidence>
<dbReference type="SUPFAM" id="SSF52025">
    <property type="entry name" value="PA domain"/>
    <property type="match status" value="1"/>
</dbReference>
<dbReference type="GO" id="GO:0006508">
    <property type="term" value="P:proteolysis"/>
    <property type="evidence" value="ECO:0007669"/>
    <property type="project" value="InterPro"/>
</dbReference>
<accession>A0A0B9AHE7</accession>